<dbReference type="EMBL" id="BMAO01033069">
    <property type="protein sequence ID" value="GFQ86793.1"/>
    <property type="molecule type" value="Genomic_DNA"/>
</dbReference>
<proteinExistence type="predicted"/>
<evidence type="ECO:0000313" key="2">
    <source>
        <dbReference type="Proteomes" id="UP000887116"/>
    </source>
</evidence>
<evidence type="ECO:0000313" key="1">
    <source>
        <dbReference type="EMBL" id="GFQ86793.1"/>
    </source>
</evidence>
<accession>A0A8X6KYB4</accession>
<gene>
    <name evidence="1" type="ORF">TNCT_712551</name>
</gene>
<dbReference type="AlphaFoldDB" id="A0A8X6KYB4"/>
<keyword evidence="2" id="KW-1185">Reference proteome</keyword>
<comment type="caution">
    <text evidence="1">The sequence shown here is derived from an EMBL/GenBank/DDBJ whole genome shotgun (WGS) entry which is preliminary data.</text>
</comment>
<dbReference type="Proteomes" id="UP000887116">
    <property type="component" value="Unassembled WGS sequence"/>
</dbReference>
<name>A0A8X6KYB4_TRICU</name>
<reference evidence="1" key="1">
    <citation type="submission" date="2020-07" db="EMBL/GenBank/DDBJ databases">
        <title>Multicomponent nature underlies the extraordinary mechanical properties of spider dragline silk.</title>
        <authorList>
            <person name="Kono N."/>
            <person name="Nakamura H."/>
            <person name="Mori M."/>
            <person name="Yoshida Y."/>
            <person name="Ohtoshi R."/>
            <person name="Malay A.D."/>
            <person name="Moran D.A.P."/>
            <person name="Tomita M."/>
            <person name="Numata K."/>
            <person name="Arakawa K."/>
        </authorList>
    </citation>
    <scope>NUCLEOTIDE SEQUENCE</scope>
</reference>
<organism evidence="1 2">
    <name type="scientific">Trichonephila clavata</name>
    <name type="common">Joro spider</name>
    <name type="synonym">Nephila clavata</name>
    <dbReference type="NCBI Taxonomy" id="2740835"/>
    <lineage>
        <taxon>Eukaryota</taxon>
        <taxon>Metazoa</taxon>
        <taxon>Ecdysozoa</taxon>
        <taxon>Arthropoda</taxon>
        <taxon>Chelicerata</taxon>
        <taxon>Arachnida</taxon>
        <taxon>Araneae</taxon>
        <taxon>Araneomorphae</taxon>
        <taxon>Entelegynae</taxon>
        <taxon>Araneoidea</taxon>
        <taxon>Nephilidae</taxon>
        <taxon>Trichonephila</taxon>
    </lineage>
</organism>
<sequence length="91" mass="10128">MVVLTFEHVISKDGRSSSQSRTVPSVVSELRLTFRYSHPGALADAEQDVWMFFTHVPLLFGEPRNTTAQKVGVSIRGRQLELTQQPGSGRT</sequence>
<protein>
    <submittedName>
        <fullName evidence="1">Uncharacterized protein</fullName>
    </submittedName>
</protein>